<evidence type="ECO:0000256" key="1">
    <source>
        <dbReference type="ARBA" id="ARBA00023125"/>
    </source>
</evidence>
<dbReference type="Gene3D" id="2.60.40.1390">
    <property type="entry name" value="NDT80 DNA-binding domain"/>
    <property type="match status" value="1"/>
</dbReference>
<dbReference type="PANTHER" id="PTHR35144:SF2">
    <property type="entry name" value="MEIOSIS-SPECIFIC TRANSCRIPTION FACTOR NDT80"/>
    <property type="match status" value="1"/>
</dbReference>
<dbReference type="GO" id="GO:0000228">
    <property type="term" value="C:nuclear chromosome"/>
    <property type="evidence" value="ECO:0007669"/>
    <property type="project" value="TreeGrafter"/>
</dbReference>
<evidence type="ECO:0000259" key="4">
    <source>
        <dbReference type="PROSITE" id="PS51517"/>
    </source>
</evidence>
<feature type="compositionally biased region" description="Low complexity" evidence="3">
    <location>
        <begin position="420"/>
        <end position="447"/>
    </location>
</feature>
<dbReference type="Pfam" id="PF05224">
    <property type="entry name" value="NDT80_PhoG"/>
    <property type="match status" value="1"/>
</dbReference>
<evidence type="ECO:0000313" key="6">
    <source>
        <dbReference type="Proteomes" id="UP000717996"/>
    </source>
</evidence>
<dbReference type="InterPro" id="IPR037141">
    <property type="entry name" value="NDT80_DNA-bd_dom_sf"/>
</dbReference>
<dbReference type="GO" id="GO:0051321">
    <property type="term" value="P:meiotic cell cycle"/>
    <property type="evidence" value="ECO:0007669"/>
    <property type="project" value="TreeGrafter"/>
</dbReference>
<dbReference type="GO" id="GO:0003677">
    <property type="term" value="F:DNA binding"/>
    <property type="evidence" value="ECO:0007669"/>
    <property type="project" value="UniProtKB-KW"/>
</dbReference>
<dbReference type="SUPFAM" id="SSF49417">
    <property type="entry name" value="p53-like transcription factors"/>
    <property type="match status" value="1"/>
</dbReference>
<dbReference type="GO" id="GO:0003700">
    <property type="term" value="F:DNA-binding transcription factor activity"/>
    <property type="evidence" value="ECO:0007669"/>
    <property type="project" value="UniProtKB-UniRule"/>
</dbReference>
<gene>
    <name evidence="5" type="ORF">G6F51_005948</name>
</gene>
<feature type="DNA-binding region" description="NDT80" evidence="2">
    <location>
        <begin position="109"/>
        <end position="343"/>
    </location>
</feature>
<dbReference type="InterPro" id="IPR008967">
    <property type="entry name" value="p53-like_TF_DNA-bd_sf"/>
</dbReference>
<feature type="domain" description="NDT80" evidence="4">
    <location>
        <begin position="109"/>
        <end position="343"/>
    </location>
</feature>
<dbReference type="AlphaFoldDB" id="A0A9P6YCX1"/>
<feature type="compositionally biased region" description="Low complexity" evidence="3">
    <location>
        <begin position="109"/>
        <end position="120"/>
    </location>
</feature>
<feature type="compositionally biased region" description="Pro residues" evidence="3">
    <location>
        <begin position="56"/>
        <end position="67"/>
    </location>
</feature>
<dbReference type="EMBL" id="JAANIT010000770">
    <property type="protein sequence ID" value="KAG1544630.1"/>
    <property type="molecule type" value="Genomic_DNA"/>
</dbReference>
<organism evidence="5 6">
    <name type="scientific">Rhizopus oryzae</name>
    <name type="common">Mucormycosis agent</name>
    <name type="synonym">Rhizopus arrhizus var. delemar</name>
    <dbReference type="NCBI Taxonomy" id="64495"/>
    <lineage>
        <taxon>Eukaryota</taxon>
        <taxon>Fungi</taxon>
        <taxon>Fungi incertae sedis</taxon>
        <taxon>Mucoromycota</taxon>
        <taxon>Mucoromycotina</taxon>
        <taxon>Mucoromycetes</taxon>
        <taxon>Mucorales</taxon>
        <taxon>Mucorineae</taxon>
        <taxon>Rhizopodaceae</taxon>
        <taxon>Rhizopus</taxon>
    </lineage>
</organism>
<feature type="region of interest" description="Disordered" evidence="3">
    <location>
        <begin position="506"/>
        <end position="535"/>
    </location>
</feature>
<feature type="region of interest" description="Disordered" evidence="3">
    <location>
        <begin position="412"/>
        <end position="486"/>
    </location>
</feature>
<dbReference type="InterPro" id="IPR024061">
    <property type="entry name" value="NDT80_DNA-bd_dom"/>
</dbReference>
<proteinExistence type="predicted"/>
<feature type="compositionally biased region" description="Polar residues" evidence="3">
    <location>
        <begin position="506"/>
        <end position="527"/>
    </location>
</feature>
<feature type="region of interest" description="Disordered" evidence="3">
    <location>
        <begin position="25"/>
        <end position="121"/>
    </location>
</feature>
<dbReference type="PANTHER" id="PTHR35144">
    <property type="entry name" value="MEIOSIS-SPECIFIC TRANSCRIPTION FACTOR NDT80"/>
    <property type="match status" value="1"/>
</dbReference>
<feature type="region of interest" description="Disordered" evidence="3">
    <location>
        <begin position="335"/>
        <end position="375"/>
    </location>
</feature>
<evidence type="ECO:0000256" key="2">
    <source>
        <dbReference type="PROSITE-ProRule" id="PRU00850"/>
    </source>
</evidence>
<name>A0A9P6YCX1_RHIOR</name>
<feature type="region of interest" description="Disordered" evidence="3">
    <location>
        <begin position="244"/>
        <end position="264"/>
    </location>
</feature>
<evidence type="ECO:0000313" key="5">
    <source>
        <dbReference type="EMBL" id="KAG1544630.1"/>
    </source>
</evidence>
<reference evidence="5" key="1">
    <citation type="journal article" date="2020" name="Microb. Genom.">
        <title>Genetic diversity of clinical and environmental Mucorales isolates obtained from an investigation of mucormycosis cases among solid organ transplant recipients.</title>
        <authorList>
            <person name="Nguyen M.H."/>
            <person name="Kaul D."/>
            <person name="Muto C."/>
            <person name="Cheng S.J."/>
            <person name="Richter R.A."/>
            <person name="Bruno V.M."/>
            <person name="Liu G."/>
            <person name="Beyhan S."/>
            <person name="Sundermann A.J."/>
            <person name="Mounaud S."/>
            <person name="Pasculle A.W."/>
            <person name="Nierman W.C."/>
            <person name="Driscoll E."/>
            <person name="Cumbie R."/>
            <person name="Clancy C.J."/>
            <person name="Dupont C.L."/>
        </authorList>
    </citation>
    <scope>NUCLEOTIDE SEQUENCE</scope>
    <source>
        <strain evidence="5">GL16</strain>
    </source>
</reference>
<evidence type="ECO:0000256" key="3">
    <source>
        <dbReference type="SAM" id="MobiDB-lite"/>
    </source>
</evidence>
<dbReference type="OrthoDB" id="2288358at2759"/>
<sequence>MNSTHNTKEWQMSQASLQHSILTESPVTHHQSPQISAHYSVDHHPHYPQPYSQGPMHPPIHHQPPPTTNFLSHGKTDSDPRLPGMMALSQPSTPRPGPHSPPTSKKSHPNYNPNNSYNPYAHPVLARKRGRSELFSAELGPFFSSTKPFDNLYSIDRSTLLTVRIQAKMDRGFFLADNDWTCYRRNYFQVSGAFSIHGLNHYYADQETQCYVQLDGVFHPVLHFSMCISARVSNSDKKIDLVQHTPKRDKGPQTTPNPKPIMPGGNLNMSSVGANQSIVTFERIQFKTATANNGKRRAAQQYYVCLVDLFAEIEGNQRVKVASCQSAPLVVRGRSPGHYSDNQERYESALSIAPPPPPPQDDRFSAPFPRPPMTPPGVMGSEYGSPYPYSPYPAYPPFNSINGPMQSGMMVGSTPPTPTSGPSQQTGPYMVPSMTTDPSSSESSSPDLYQNEFNHGHGPNGTTIADDHKVAHPPPPPPPQGMLPISDDWARNRINSVGHIQSPYQEHNSYFSQPPSQPYTNNSSAPSTPYGPPRKQILETTENKRLISIVDHVDFLNDFLIQLSQELKQIPTATECAKRYPAIGPLLTLASTHPYLGYSPNLAHNLITCLMDYSKLDSSLIENTNSLSLPTLERSALWCIIRLRRLLVVNQEDTTIDRLISQILETIKSKQDHLCTETIMPLMDKCIALVHQKSLSPVIELLVNYALSEDDQVDSIHFDIKKPSFSDRFIYHLSQSDSIHHRSTLRDHYQCWSQDVQIKLLNQVDDFLEMEVLCLIETFTQSNRYMNPDEITNQLKKENLVKLAQSSTRLSEKLIQKISNYIDLLQDWRIVRLVQSLHPCLSIKLYKQCDSEKYTSENSAKIAQRVYNLLSDHIYCGPVQDIPQRRTIAWCISMSLPRLLWYCIHSIINWCKNNELWTEEVHV</sequence>
<dbReference type="PROSITE" id="PS51517">
    <property type="entry name" value="NDT80"/>
    <property type="match status" value="1"/>
</dbReference>
<feature type="compositionally biased region" description="Pro residues" evidence="3">
    <location>
        <begin position="472"/>
        <end position="481"/>
    </location>
</feature>
<protein>
    <recommendedName>
        <fullName evidence="4">NDT80 domain-containing protein</fullName>
    </recommendedName>
</protein>
<accession>A0A9P6YCX1</accession>
<dbReference type="Proteomes" id="UP000717996">
    <property type="component" value="Unassembled WGS sequence"/>
</dbReference>
<feature type="compositionally biased region" description="Polar residues" evidence="3">
    <location>
        <begin position="25"/>
        <end position="37"/>
    </location>
</feature>
<comment type="caution">
    <text evidence="5">The sequence shown here is derived from an EMBL/GenBank/DDBJ whole genome shotgun (WGS) entry which is preliminary data.</text>
</comment>
<dbReference type="GO" id="GO:0045944">
    <property type="term" value="P:positive regulation of transcription by RNA polymerase II"/>
    <property type="evidence" value="ECO:0007669"/>
    <property type="project" value="TreeGrafter"/>
</dbReference>
<dbReference type="InterPro" id="IPR052605">
    <property type="entry name" value="Fungal_trans_regulator"/>
</dbReference>
<keyword evidence="1 2" id="KW-0238">DNA-binding</keyword>